<sequence length="43" mass="4560">MKKLIKVMSIATALIFTLGITSQTDSHVVKVVQSMMADGDHGG</sequence>
<evidence type="ECO:0000313" key="2">
    <source>
        <dbReference type="Proteomes" id="UP000195991"/>
    </source>
</evidence>
<gene>
    <name evidence="1" type="ORF">BTT61001_02386</name>
</gene>
<dbReference type="Proteomes" id="UP000195991">
    <property type="component" value="Unassembled WGS sequence"/>
</dbReference>
<protein>
    <recommendedName>
        <fullName evidence="3">Phr protein</fullName>
    </recommendedName>
</protein>
<accession>A0A1C4DFS4</accession>
<organism evidence="1 2">
    <name type="scientific">Bacillus thuringiensis</name>
    <dbReference type="NCBI Taxonomy" id="1428"/>
    <lineage>
        <taxon>Bacteria</taxon>
        <taxon>Bacillati</taxon>
        <taxon>Bacillota</taxon>
        <taxon>Bacilli</taxon>
        <taxon>Bacillales</taxon>
        <taxon>Bacillaceae</taxon>
        <taxon>Bacillus</taxon>
        <taxon>Bacillus cereus group</taxon>
    </lineage>
</organism>
<evidence type="ECO:0000313" key="1">
    <source>
        <dbReference type="EMBL" id="SCC30128.1"/>
    </source>
</evidence>
<name>A0A1C4DFS4_BACTU</name>
<dbReference type="RefSeq" id="WP_000733477.1">
    <property type="nucleotide sequence ID" value="NZ_CP016589.1"/>
</dbReference>
<dbReference type="AlphaFoldDB" id="A0A1C4DFS4"/>
<proteinExistence type="predicted"/>
<dbReference type="EMBL" id="FMBI01000028">
    <property type="protein sequence ID" value="SCC30128.1"/>
    <property type="molecule type" value="Genomic_DNA"/>
</dbReference>
<evidence type="ECO:0008006" key="3">
    <source>
        <dbReference type="Google" id="ProtNLM"/>
    </source>
</evidence>
<reference evidence="1 2" key="1">
    <citation type="submission" date="2016-08" db="EMBL/GenBank/DDBJ databases">
        <authorList>
            <person name="Seilhamer J.J."/>
        </authorList>
    </citation>
    <scope>NUCLEOTIDE SEQUENCE [LARGE SCALE GENOMIC DNA]</scope>
    <source>
        <strain evidence="1 2">IEBC_T61001</strain>
    </source>
</reference>